<organism evidence="4 5">
    <name type="scientific">Sulfitobacter sabulilitoris</name>
    <dbReference type="NCBI Taxonomy" id="2562655"/>
    <lineage>
        <taxon>Bacteria</taxon>
        <taxon>Pseudomonadati</taxon>
        <taxon>Pseudomonadota</taxon>
        <taxon>Alphaproteobacteria</taxon>
        <taxon>Rhodobacterales</taxon>
        <taxon>Roseobacteraceae</taxon>
        <taxon>Sulfitobacter</taxon>
    </lineage>
</organism>
<dbReference type="PANTHER" id="PTHR43384">
    <property type="entry name" value="SEPTUM SITE-DETERMINING PROTEIN MIND HOMOLOG, CHLOROPLASTIC-RELATED"/>
    <property type="match status" value="1"/>
</dbReference>
<proteinExistence type="predicted"/>
<dbReference type="Pfam" id="PF13614">
    <property type="entry name" value="AAA_31"/>
    <property type="match status" value="1"/>
</dbReference>
<dbReference type="InterPro" id="IPR050625">
    <property type="entry name" value="ParA/MinD_ATPase"/>
</dbReference>
<dbReference type="RefSeq" id="WP_138660933.1">
    <property type="nucleotide sequence ID" value="NZ_VANS01000001.1"/>
</dbReference>
<keyword evidence="1" id="KW-0547">Nucleotide-binding</keyword>
<dbReference type="InterPro" id="IPR027417">
    <property type="entry name" value="P-loop_NTPase"/>
</dbReference>
<evidence type="ECO:0000313" key="4">
    <source>
        <dbReference type="EMBL" id="TMM54761.1"/>
    </source>
</evidence>
<accession>A0A5S3PKC0</accession>
<evidence type="ECO:0000313" key="5">
    <source>
        <dbReference type="Proteomes" id="UP000309550"/>
    </source>
</evidence>
<keyword evidence="2" id="KW-0067">ATP-binding</keyword>
<gene>
    <name evidence="4" type="ORF">FDT80_04050</name>
</gene>
<dbReference type="GO" id="GO:0005829">
    <property type="term" value="C:cytosol"/>
    <property type="evidence" value="ECO:0007669"/>
    <property type="project" value="TreeGrafter"/>
</dbReference>
<dbReference type="OrthoDB" id="8281972at2"/>
<evidence type="ECO:0000259" key="3">
    <source>
        <dbReference type="Pfam" id="PF13614"/>
    </source>
</evidence>
<dbReference type="PANTHER" id="PTHR43384:SF6">
    <property type="entry name" value="SEPTUM SITE-DETERMINING PROTEIN MIND HOMOLOG, CHLOROPLASTIC"/>
    <property type="match status" value="1"/>
</dbReference>
<dbReference type="AlphaFoldDB" id="A0A5S3PKC0"/>
<evidence type="ECO:0000256" key="2">
    <source>
        <dbReference type="ARBA" id="ARBA00022840"/>
    </source>
</evidence>
<reference evidence="4 5" key="1">
    <citation type="submission" date="2019-05" db="EMBL/GenBank/DDBJ databases">
        <title>Sulfitobacter sabulilitoris sp. nov., isolated from a marine sand.</title>
        <authorList>
            <person name="Yoon J.-H."/>
        </authorList>
    </citation>
    <scope>NUCLEOTIDE SEQUENCE [LARGE SCALE GENOMIC DNA]</scope>
    <source>
        <strain evidence="4 5">HSMS-29</strain>
    </source>
</reference>
<evidence type="ECO:0000256" key="1">
    <source>
        <dbReference type="ARBA" id="ARBA00022741"/>
    </source>
</evidence>
<dbReference type="GO" id="GO:0016887">
    <property type="term" value="F:ATP hydrolysis activity"/>
    <property type="evidence" value="ECO:0007669"/>
    <property type="project" value="TreeGrafter"/>
</dbReference>
<comment type="caution">
    <text evidence="4">The sequence shown here is derived from an EMBL/GenBank/DDBJ whole genome shotgun (WGS) entry which is preliminary data.</text>
</comment>
<dbReference type="GO" id="GO:0009898">
    <property type="term" value="C:cytoplasmic side of plasma membrane"/>
    <property type="evidence" value="ECO:0007669"/>
    <property type="project" value="TreeGrafter"/>
</dbReference>
<dbReference type="GO" id="GO:0005524">
    <property type="term" value="F:ATP binding"/>
    <property type="evidence" value="ECO:0007669"/>
    <property type="project" value="UniProtKB-KW"/>
</dbReference>
<feature type="domain" description="AAA" evidence="3">
    <location>
        <begin position="145"/>
        <end position="308"/>
    </location>
</feature>
<sequence length="400" mass="42981">MSAKLTSLLLISKDESFHTALGSALPQADYSVTSERSSVVGLNGSAARLASHHDIILFDWDQDDPASLSAAREMCDARAAGSMLIALAGQDLPLFKARQISRAGVDDVLPRDSLTDEIIPQIESWRLRQSAKLPAVWAGQATLGKVIAVAQARGGVGSSTLAVNLADVLQGDRGLLKRKVTNDVALVDLDFQFGSIAALVDVEESDAMWRMAMEGTVPDAAFIEQAIVKTSGGLSVLTAPSRFGPLNALTSKQIGAVLDELRKTHDYVVVDLPRALVEWIEPVLSRADKLLLATDVTVPSVRAARKLIDFYLLEHPGLSIEMVASHEKKPLVAASHHRAATELLQLPFSHWIPDDPKAAREALDRGKPLGEVAPRSRIARAIRGIGRATATTLAPRQAHH</sequence>
<keyword evidence="5" id="KW-1185">Reference proteome</keyword>
<dbReference type="Gene3D" id="3.40.50.300">
    <property type="entry name" value="P-loop containing nucleotide triphosphate hydrolases"/>
    <property type="match status" value="1"/>
</dbReference>
<dbReference type="GO" id="GO:0051782">
    <property type="term" value="P:negative regulation of cell division"/>
    <property type="evidence" value="ECO:0007669"/>
    <property type="project" value="TreeGrafter"/>
</dbReference>
<dbReference type="InterPro" id="IPR025669">
    <property type="entry name" value="AAA_dom"/>
</dbReference>
<protein>
    <recommendedName>
        <fullName evidence="3">AAA domain-containing protein</fullName>
    </recommendedName>
</protein>
<dbReference type="SUPFAM" id="SSF52540">
    <property type="entry name" value="P-loop containing nucleoside triphosphate hydrolases"/>
    <property type="match status" value="1"/>
</dbReference>
<dbReference type="Proteomes" id="UP000309550">
    <property type="component" value="Unassembled WGS sequence"/>
</dbReference>
<name>A0A5S3PKC0_9RHOB</name>
<dbReference type="EMBL" id="VANS01000001">
    <property type="protein sequence ID" value="TMM54761.1"/>
    <property type="molecule type" value="Genomic_DNA"/>
</dbReference>